<reference evidence="1" key="1">
    <citation type="submission" date="2023-04" db="EMBL/GenBank/DDBJ databases">
        <title>Draft Genome sequencing of Naganishia species isolated from polar environments using Oxford Nanopore Technology.</title>
        <authorList>
            <person name="Leo P."/>
            <person name="Venkateswaran K."/>
        </authorList>
    </citation>
    <scope>NUCLEOTIDE SEQUENCE</scope>
    <source>
        <strain evidence="1">MNA-CCFEE 5425</strain>
    </source>
</reference>
<proteinExistence type="predicted"/>
<dbReference type="Proteomes" id="UP001243375">
    <property type="component" value="Unassembled WGS sequence"/>
</dbReference>
<organism evidence="1 2">
    <name type="scientific">Naganishia vaughanmartiniae</name>
    <dbReference type="NCBI Taxonomy" id="1424756"/>
    <lineage>
        <taxon>Eukaryota</taxon>
        <taxon>Fungi</taxon>
        <taxon>Dikarya</taxon>
        <taxon>Basidiomycota</taxon>
        <taxon>Agaricomycotina</taxon>
        <taxon>Tremellomycetes</taxon>
        <taxon>Filobasidiales</taxon>
        <taxon>Filobasidiaceae</taxon>
        <taxon>Naganishia</taxon>
    </lineage>
</organism>
<sequence>MEGDERKAAEMIESKMETMRMTIEDLEDSVVLMRQAIAPLPSSKVHIFGSSPSITPREEAELHGKLKSKKDKKPKRSKLGKRHASSPSLWAAELPSDPALQPLPSSVKSKTSIGRSSASHSKCRPSGHKHSREESASTIVPSSIGQDHSPGQNTAPEGSSKSGMRRSHSHSGAKLFEQLFQKRSLHRSGHRNTISVANPSYPLDIHSAPVSPLSPSLRSFSPLNSTALPVLDPLVILRDMETAISNLRHQHSSILTLLPLSNHTSSRTLTTWTTSGTSTISDSSSGRDYFGTPTQGISRRQSRDPDTTVIQASSMISPKAQAAHLRGLSSDLDSGEPLSARERLHDQQSEHAHVPHHHHHHHHRQHHSRPHGIEESQNITGRDHHHRRKVNHNHRSSLSSLYAEVASIYYDAEVGADSEEVHHRSPKQSTTAANRSSSEEEKEIERALEREVSRHDSDDQTAVDSNLSKVSDDESGASTPKLSGTEPGKLKSPVPAGHPHYSGPIIRRSALPAPAPKTEPSLIGMLKKNVGKIRWLQDMSTIAFDVSFNEPISLLQKLAEEVEYFDLLELANLAIDATERLAHVAAFAISQYASAKYRSVRKPFNPLQGETYELYREDLGLRFISEKVNHHPPKFAAKADGKGWQYACTSAGKNRLAGMSLEIQPLGAQHVTLIDQGERYTWTKPLSYMRNLIAGTKYLETIGEMVMTNETNGEKCVVTFKEGGWSGATRNHVAGICYKSDGKTKAAWIDGIWDSHLEIRYGGPKDPAHPLWIVHPWPTKPELNYGFTKWAIGLNELTPDLVGVIAPSDSRLRPDQRLLEEGRFTEADQLKLKLEETQRKRKAEGHEVQPRWFKASNATQDEWTYNGGYWEAREEGTLNTKAVDFLFDPQQ</sequence>
<accession>A0ACC2XLK3</accession>
<comment type="caution">
    <text evidence="1">The sequence shown here is derived from an EMBL/GenBank/DDBJ whole genome shotgun (WGS) entry which is preliminary data.</text>
</comment>
<dbReference type="EMBL" id="JASBWU010000002">
    <property type="protein sequence ID" value="KAJ9124260.1"/>
    <property type="molecule type" value="Genomic_DNA"/>
</dbReference>
<evidence type="ECO:0000313" key="2">
    <source>
        <dbReference type="Proteomes" id="UP001243375"/>
    </source>
</evidence>
<evidence type="ECO:0000313" key="1">
    <source>
        <dbReference type="EMBL" id="KAJ9124260.1"/>
    </source>
</evidence>
<name>A0ACC2XLK3_9TREE</name>
<keyword evidence="2" id="KW-1185">Reference proteome</keyword>
<protein>
    <submittedName>
        <fullName evidence="1">Uncharacterized protein</fullName>
    </submittedName>
</protein>
<gene>
    <name evidence="1" type="ORF">QFC22_001059</name>
</gene>